<accession>T0BJK0</accession>
<dbReference type="KEGG" id="aaco:K1I37_02465"/>
<dbReference type="EMBL" id="CP080467">
    <property type="protein sequence ID" value="UNO49434.1"/>
    <property type="molecule type" value="Genomic_DNA"/>
</dbReference>
<evidence type="ECO:0000313" key="2">
    <source>
        <dbReference type="Proteomes" id="UP000829401"/>
    </source>
</evidence>
<gene>
    <name evidence="1" type="ORF">K1I37_02465</name>
</gene>
<dbReference type="OrthoDB" id="1957749at2"/>
<organism evidence="1 2">
    <name type="scientific">Alicyclobacillus acidoterrestris (strain ATCC 49025 / DSM 3922 / CIP 106132 / NCIMB 13137 / GD3B)</name>
    <dbReference type="NCBI Taxonomy" id="1356854"/>
    <lineage>
        <taxon>Bacteria</taxon>
        <taxon>Bacillati</taxon>
        <taxon>Bacillota</taxon>
        <taxon>Bacilli</taxon>
        <taxon>Bacillales</taxon>
        <taxon>Alicyclobacillaceae</taxon>
        <taxon>Alicyclobacillus</taxon>
    </lineage>
</organism>
<keyword evidence="2" id="KW-1185">Reference proteome</keyword>
<accession>A0A9E7CR87</accession>
<dbReference type="RefSeq" id="WP_021298693.1">
    <property type="nucleotide sequence ID" value="NZ_AURB01000202.1"/>
</dbReference>
<proteinExistence type="predicted"/>
<name>T0BJK0_ALIAG</name>
<protein>
    <submittedName>
        <fullName evidence="1">Uncharacterized protein</fullName>
    </submittedName>
</protein>
<dbReference type="Proteomes" id="UP000829401">
    <property type="component" value="Chromosome"/>
</dbReference>
<reference evidence="2" key="1">
    <citation type="journal article" date="2022" name="G3 (Bethesda)">
        <title>Unveiling the complete genome sequence of Alicyclobacillus acidoterrestris DSM 3922T, a taint-producing strain.</title>
        <authorList>
            <person name="Leonardo I.C."/>
            <person name="Barreto Crespo M.T."/>
            <person name="Gaspar F.B."/>
        </authorList>
    </citation>
    <scope>NUCLEOTIDE SEQUENCE [LARGE SCALE GENOMIC DNA]</scope>
    <source>
        <strain evidence="2">DSM 3922</strain>
    </source>
</reference>
<evidence type="ECO:0000313" key="1">
    <source>
        <dbReference type="EMBL" id="UNO49434.1"/>
    </source>
</evidence>
<dbReference type="AlphaFoldDB" id="T0BJK0"/>
<dbReference type="PROSITE" id="PS51257">
    <property type="entry name" value="PROKAR_LIPOPROTEIN"/>
    <property type="match status" value="1"/>
</dbReference>
<sequence>MSRSLKGLVAGLVACTILVAGCDNDNTVKPQTAAVSKTHSPKFDYTTYQNSRFGFVIKYPSSWIAVPDNINLAGSTFVTPSGMPSYDNGLSVPSVSKTDIVLSVGGNINVAYGPSVGQNFDQMVAAYESSYIAGLRKEKNVSSLSYGVVPNKWIWLSYYQKVGKNAIQYKKSYLSLNTIQEFTFTYPSTQIEKYKPILAEFQRTFVPGNKNS</sequence>